<proteinExistence type="predicted"/>
<dbReference type="NCBIfam" id="TIGR01444">
    <property type="entry name" value="fkbM_fam"/>
    <property type="match status" value="1"/>
</dbReference>
<name>A0A0F9UA86_9ZZZZ</name>
<dbReference type="Pfam" id="PF05050">
    <property type="entry name" value="Methyltransf_21"/>
    <property type="match status" value="1"/>
</dbReference>
<dbReference type="InterPro" id="IPR006342">
    <property type="entry name" value="FkbM_mtfrase"/>
</dbReference>
<accession>A0A0F9UA86</accession>
<dbReference type="Gene3D" id="3.40.50.150">
    <property type="entry name" value="Vaccinia Virus protein VP39"/>
    <property type="match status" value="1"/>
</dbReference>
<dbReference type="PANTHER" id="PTHR34203:SF15">
    <property type="entry name" value="SLL1173 PROTEIN"/>
    <property type="match status" value="1"/>
</dbReference>
<dbReference type="SUPFAM" id="SSF53335">
    <property type="entry name" value="S-adenosyl-L-methionine-dependent methyltransferases"/>
    <property type="match status" value="1"/>
</dbReference>
<feature type="domain" description="Methyltransferase FkbM" evidence="1">
    <location>
        <begin position="55"/>
        <end position="180"/>
    </location>
</feature>
<dbReference type="PANTHER" id="PTHR34203">
    <property type="entry name" value="METHYLTRANSFERASE, FKBM FAMILY PROTEIN"/>
    <property type="match status" value="1"/>
</dbReference>
<protein>
    <recommendedName>
        <fullName evidence="1">Methyltransferase FkbM domain-containing protein</fullName>
    </recommendedName>
</protein>
<sequence length="220" mass="25269">MKYICNIWVPNKDNYFIKRFAREPLIDGKGTYQYEKIQAALKTTQKKGNLNTAIDVGAHIGLWTMHLARHFTHVSAFEPIKEHRLCFQKNVNDRNVTLYPFAIGEQNGSVQLKTKPGISCITYIHKNGSEKAILRSLDSFHFKQVHLIKIDCEGYEYFALKGAKKLIGDNLPIISIEQYPGVAKRRYGLPDNQAIQWLIDNFGYTVLDYQSGDFLLEAIR</sequence>
<comment type="caution">
    <text evidence="2">The sequence shown here is derived from an EMBL/GenBank/DDBJ whole genome shotgun (WGS) entry which is preliminary data.</text>
</comment>
<evidence type="ECO:0000259" key="1">
    <source>
        <dbReference type="Pfam" id="PF05050"/>
    </source>
</evidence>
<dbReference type="InterPro" id="IPR052514">
    <property type="entry name" value="SAM-dependent_MTase"/>
</dbReference>
<dbReference type="EMBL" id="LAZR01000113">
    <property type="protein sequence ID" value="KKN90105.1"/>
    <property type="molecule type" value="Genomic_DNA"/>
</dbReference>
<dbReference type="AlphaFoldDB" id="A0A0F9UA86"/>
<gene>
    <name evidence="2" type="ORF">LCGC14_0232180</name>
</gene>
<organism evidence="2">
    <name type="scientific">marine sediment metagenome</name>
    <dbReference type="NCBI Taxonomy" id="412755"/>
    <lineage>
        <taxon>unclassified sequences</taxon>
        <taxon>metagenomes</taxon>
        <taxon>ecological metagenomes</taxon>
    </lineage>
</organism>
<evidence type="ECO:0000313" key="2">
    <source>
        <dbReference type="EMBL" id="KKN90105.1"/>
    </source>
</evidence>
<dbReference type="InterPro" id="IPR029063">
    <property type="entry name" value="SAM-dependent_MTases_sf"/>
</dbReference>
<reference evidence="2" key="1">
    <citation type="journal article" date="2015" name="Nature">
        <title>Complex archaea that bridge the gap between prokaryotes and eukaryotes.</title>
        <authorList>
            <person name="Spang A."/>
            <person name="Saw J.H."/>
            <person name="Jorgensen S.L."/>
            <person name="Zaremba-Niedzwiedzka K."/>
            <person name="Martijn J."/>
            <person name="Lind A.E."/>
            <person name="van Eijk R."/>
            <person name="Schleper C."/>
            <person name="Guy L."/>
            <person name="Ettema T.J."/>
        </authorList>
    </citation>
    <scope>NUCLEOTIDE SEQUENCE</scope>
</reference>